<feature type="domain" description="Glycoside hydrolase family 65 central catalytic" evidence="6">
    <location>
        <begin position="313"/>
        <end position="663"/>
    </location>
</feature>
<dbReference type="GO" id="GO:0005975">
    <property type="term" value="P:carbohydrate metabolic process"/>
    <property type="evidence" value="ECO:0007669"/>
    <property type="project" value="InterPro"/>
</dbReference>
<dbReference type="Pfam" id="PF03632">
    <property type="entry name" value="Glyco_hydro_65m"/>
    <property type="match status" value="1"/>
</dbReference>
<gene>
    <name evidence="8" type="ORF">BCR26_04135</name>
</gene>
<dbReference type="EMBL" id="MIEK01000045">
    <property type="protein sequence ID" value="OEH81443.1"/>
    <property type="molecule type" value="Genomic_DNA"/>
</dbReference>
<keyword evidence="2" id="KW-0328">Glycosyltransferase</keyword>
<name>A0A1E5KUA5_9ENTE</name>
<dbReference type="SUPFAM" id="SSF48208">
    <property type="entry name" value="Six-hairpin glycosidases"/>
    <property type="match status" value="1"/>
</dbReference>
<dbReference type="InterPro" id="IPR017045">
    <property type="entry name" value="Malt_Pase/Glycosyl_Hdrlase"/>
</dbReference>
<dbReference type="InterPro" id="IPR008928">
    <property type="entry name" value="6-hairpin_glycosidase_sf"/>
</dbReference>
<dbReference type="InterPro" id="IPR037018">
    <property type="entry name" value="GH65_N"/>
</dbReference>
<dbReference type="InterPro" id="IPR005195">
    <property type="entry name" value="Glyco_hydro_65_M"/>
</dbReference>
<evidence type="ECO:0000313" key="9">
    <source>
        <dbReference type="Proteomes" id="UP000095256"/>
    </source>
</evidence>
<dbReference type="GO" id="GO:0016757">
    <property type="term" value="F:glycosyltransferase activity"/>
    <property type="evidence" value="ECO:0007669"/>
    <property type="project" value="UniProtKB-KW"/>
</dbReference>
<dbReference type="PIRSF" id="PIRSF036289">
    <property type="entry name" value="Glycosyl_hydrolase_malt_phosph"/>
    <property type="match status" value="1"/>
</dbReference>
<reference evidence="8 9" key="1">
    <citation type="submission" date="2016-09" db="EMBL/GenBank/DDBJ databases">
        <authorList>
            <person name="Capua I."/>
            <person name="De Benedictis P."/>
            <person name="Joannis T."/>
            <person name="Lombin L.H."/>
            <person name="Cattoli G."/>
        </authorList>
    </citation>
    <scope>NUCLEOTIDE SEQUENCE [LARGE SCALE GENOMIC DNA]</scope>
    <source>
        <strain evidence="8 9">LMG 25899</strain>
    </source>
</reference>
<feature type="binding site" evidence="5">
    <location>
        <begin position="347"/>
        <end position="348"/>
    </location>
    <ligand>
        <name>substrate</name>
    </ligand>
</feature>
<dbReference type="InterPro" id="IPR005196">
    <property type="entry name" value="Glyco_hydro_65_N"/>
</dbReference>
<evidence type="ECO:0000256" key="3">
    <source>
        <dbReference type="ARBA" id="ARBA00022679"/>
    </source>
</evidence>
<protein>
    <submittedName>
        <fullName evidence="8">Maltose phosphorylase</fullName>
    </submittedName>
</protein>
<evidence type="ECO:0000256" key="2">
    <source>
        <dbReference type="ARBA" id="ARBA00022676"/>
    </source>
</evidence>
<dbReference type="InterPro" id="IPR012341">
    <property type="entry name" value="6hp_glycosidase-like_sf"/>
</dbReference>
<dbReference type="PANTHER" id="PTHR11051:SF8">
    <property type="entry name" value="PROTEIN-GLUCOSYLGALACTOSYLHYDROXYLYSINE GLUCOSIDASE"/>
    <property type="match status" value="1"/>
</dbReference>
<evidence type="ECO:0000259" key="6">
    <source>
        <dbReference type="Pfam" id="PF03632"/>
    </source>
</evidence>
<proteinExistence type="inferred from homology"/>
<evidence type="ECO:0000313" key="8">
    <source>
        <dbReference type="EMBL" id="OEH81443.1"/>
    </source>
</evidence>
<dbReference type="Proteomes" id="UP000095256">
    <property type="component" value="Unassembled WGS sequence"/>
</dbReference>
<evidence type="ECO:0000256" key="5">
    <source>
        <dbReference type="PIRSR" id="PIRSR036289-51"/>
    </source>
</evidence>
<evidence type="ECO:0000256" key="4">
    <source>
        <dbReference type="PIRSR" id="PIRSR036289-50"/>
    </source>
</evidence>
<dbReference type="GO" id="GO:0030246">
    <property type="term" value="F:carbohydrate binding"/>
    <property type="evidence" value="ECO:0007669"/>
    <property type="project" value="InterPro"/>
</dbReference>
<dbReference type="PANTHER" id="PTHR11051">
    <property type="entry name" value="GLYCOSYL HYDROLASE-RELATED"/>
    <property type="match status" value="1"/>
</dbReference>
<comment type="similarity">
    <text evidence="1">Belongs to the glycosyl hydrolase 65 family.</text>
</comment>
<dbReference type="GO" id="GO:0004553">
    <property type="term" value="F:hydrolase activity, hydrolyzing O-glycosyl compounds"/>
    <property type="evidence" value="ECO:0007669"/>
    <property type="project" value="TreeGrafter"/>
</dbReference>
<keyword evidence="9" id="KW-1185">Reference proteome</keyword>
<dbReference type="STRING" id="762845.BCR26_04135"/>
<evidence type="ECO:0000259" key="7">
    <source>
        <dbReference type="Pfam" id="PF03636"/>
    </source>
</evidence>
<keyword evidence="3" id="KW-0808">Transferase</keyword>
<organism evidence="8 9">
    <name type="scientific">Enterococcus rivorum</name>
    <dbReference type="NCBI Taxonomy" id="762845"/>
    <lineage>
        <taxon>Bacteria</taxon>
        <taxon>Bacillati</taxon>
        <taxon>Bacillota</taxon>
        <taxon>Bacilli</taxon>
        <taxon>Lactobacillales</taxon>
        <taxon>Enterococcaceae</taxon>
        <taxon>Enterococcus</taxon>
    </lineage>
</organism>
<dbReference type="RefSeq" id="WP_069699498.1">
    <property type="nucleotide sequence ID" value="NZ_JAGGMA010000013.1"/>
</dbReference>
<feature type="active site" description="Proton donor" evidence="4">
    <location>
        <position position="477"/>
    </location>
</feature>
<dbReference type="Gene3D" id="2.60.420.10">
    <property type="entry name" value="Maltose phosphorylase, domain 3"/>
    <property type="match status" value="1"/>
</dbReference>
<comment type="caution">
    <text evidence="8">The sequence shown here is derived from an EMBL/GenBank/DDBJ whole genome shotgun (WGS) entry which is preliminary data.</text>
</comment>
<dbReference type="Gene3D" id="2.70.98.40">
    <property type="entry name" value="Glycoside hydrolase, family 65, N-terminal domain"/>
    <property type="match status" value="1"/>
</dbReference>
<dbReference type="Gene3D" id="1.50.10.10">
    <property type="match status" value="1"/>
</dbReference>
<feature type="binding site" evidence="5">
    <location>
        <begin position="576"/>
        <end position="577"/>
    </location>
    <ligand>
        <name>substrate</name>
    </ligand>
</feature>
<accession>A0A1E5KUA5</accession>
<evidence type="ECO:0000256" key="1">
    <source>
        <dbReference type="ARBA" id="ARBA00006768"/>
    </source>
</evidence>
<dbReference type="AlphaFoldDB" id="A0A1E5KUA5"/>
<dbReference type="SUPFAM" id="SSF74650">
    <property type="entry name" value="Galactose mutarotase-like"/>
    <property type="match status" value="1"/>
</dbReference>
<dbReference type="InterPro" id="IPR011013">
    <property type="entry name" value="Gal_mutarotase_sf_dom"/>
</dbReference>
<dbReference type="Pfam" id="PF03636">
    <property type="entry name" value="Glyco_hydro_65N"/>
    <property type="match status" value="1"/>
</dbReference>
<dbReference type="OrthoDB" id="9758855at2"/>
<feature type="domain" description="Glycoside hydrolase family 65 N-terminal" evidence="7">
    <location>
        <begin position="21"/>
        <end position="223"/>
    </location>
</feature>
<sequence length="740" mass="84885">MFNSEFLLKLSDVGNDSPEYLETLFTLSNGHVGVRASEPIKRGFVVGNPGTFMNGFYDSYPIVYGEWAYGYAKNHQTIVKLPDIRGIVLEIEGERSDQSQWSITKEAFYLDMHRGKLEESYLIRTKNNKQLKLTIQSFTSFKYREIYASKYSISESNFAGEVIIEKDLQLLNLKQTKLTDTSDPRVASSKSQLKMAYRNSQIASLTTEQSQQTVLFTQMNQQTGELQSVDPLISRASILVQPRSIKSAINVVAFSDFYVDTKVTEQTVEDFQKRLTGMTYEELLIQQEQMVNDFWTVSDIRIDGHEALQKGLRFNLFHLFQSAGREGKTNYSAKGLTGEGYEGHYFWDTEMYILPFFIYTQPEIAKELLSYRHYILPKAKERAKEMGQKGALFAWRTINGEEASAYYPAGTAQVHINADISYAFQLYEKVTGDSAFIKEVGAEVIYETARFWLSYGSWIKKNGKQQFCINGVTGPDEYTALVNNNYYTNKMAQNNLRYAVELAERYHNLSVQNEYADWRKAAEAIYLPYDEETKRVKQDDSFFEKEVWPFSQTPKENYPLLLHYHPMVIYKYQVCKQADALLAELLFPQDYSKEQIIRDYEYYESVTTHDSSLSRSVFSILASRTDQPEKGYSYFMDTALMDLTDLQGNVKDGIHAANMGGSWLSMIYGFAGLSYLEDKIVVRNHLPEEIKELEFKLKIAGNLIAFHISLKRISAEIKEAGKPITITADKSVITIKLTEG</sequence>